<protein>
    <submittedName>
        <fullName evidence="2">Helix-turn-helix domain-containing protein</fullName>
    </submittedName>
</protein>
<dbReference type="Proteomes" id="UP000602198">
    <property type="component" value="Unassembled WGS sequence"/>
</dbReference>
<sequence length="307" mass="34165">MTDRSELAAFLRTRRNRLSPADVGLPDGINRRAPGLRRQEVAQLAGISVDYYVRLEQARGAKPSRQVLAALARALMLTVDEREYLYRMGGENPPAVAGPNRTVPQSVRIILDTLGAPAYVVDATYEVLAWNRGAVPFIGDIDADPEQERNMVRWMFHQAHDHPQWSNESTRCFARSTVADLRAAYARYPGNPALSSLVTELLGTSTRFADMWHAHEVEVRRAHHKRVDHPALGLLEFECQVMHISDTDQRMIVYCAPPGSRTADVFRTLADGQATAAYGAGVYRKLAAEQRAGASERPAPLREPRSP</sequence>
<dbReference type="PANTHER" id="PTHR35010">
    <property type="entry name" value="BLL4672 PROTEIN-RELATED"/>
    <property type="match status" value="1"/>
</dbReference>
<dbReference type="EMBL" id="JAERRJ010000010">
    <property type="protein sequence ID" value="MBL1077736.1"/>
    <property type="molecule type" value="Genomic_DNA"/>
</dbReference>
<reference evidence="2 3" key="1">
    <citation type="submission" date="2021-01" db="EMBL/GenBank/DDBJ databases">
        <title>WGS of actinomycetes isolated from Thailand.</title>
        <authorList>
            <person name="Thawai C."/>
        </authorList>
    </citation>
    <scope>NUCLEOTIDE SEQUENCE [LARGE SCALE GENOMIC DNA]</scope>
    <source>
        <strain evidence="2 3">LPG 2</strain>
    </source>
</reference>
<name>A0ABS1MBR4_9NOCA</name>
<dbReference type="RefSeq" id="WP_201951633.1">
    <property type="nucleotide sequence ID" value="NZ_JAERRJ010000010.1"/>
</dbReference>
<dbReference type="Gene3D" id="1.10.260.40">
    <property type="entry name" value="lambda repressor-like DNA-binding domains"/>
    <property type="match status" value="1"/>
</dbReference>
<dbReference type="Pfam" id="PF17765">
    <property type="entry name" value="MLTR_LBD"/>
    <property type="match status" value="1"/>
</dbReference>
<comment type="caution">
    <text evidence="2">The sequence shown here is derived from an EMBL/GenBank/DDBJ whole genome shotgun (WGS) entry which is preliminary data.</text>
</comment>
<dbReference type="SUPFAM" id="SSF47413">
    <property type="entry name" value="lambda repressor-like DNA-binding domains"/>
    <property type="match status" value="1"/>
</dbReference>
<dbReference type="Gene3D" id="3.30.450.180">
    <property type="match status" value="1"/>
</dbReference>
<dbReference type="SMART" id="SM00530">
    <property type="entry name" value="HTH_XRE"/>
    <property type="match status" value="1"/>
</dbReference>
<accession>A0ABS1MBR4</accession>
<evidence type="ECO:0000313" key="3">
    <source>
        <dbReference type="Proteomes" id="UP000602198"/>
    </source>
</evidence>
<dbReference type="InterPro" id="IPR010982">
    <property type="entry name" value="Lambda_DNA-bd_dom_sf"/>
</dbReference>
<dbReference type="CDD" id="cd00093">
    <property type="entry name" value="HTH_XRE"/>
    <property type="match status" value="1"/>
</dbReference>
<dbReference type="PROSITE" id="PS50943">
    <property type="entry name" value="HTH_CROC1"/>
    <property type="match status" value="1"/>
</dbReference>
<keyword evidence="3" id="KW-1185">Reference proteome</keyword>
<dbReference type="InterPro" id="IPR001387">
    <property type="entry name" value="Cro/C1-type_HTH"/>
</dbReference>
<evidence type="ECO:0000259" key="1">
    <source>
        <dbReference type="PROSITE" id="PS50943"/>
    </source>
</evidence>
<proteinExistence type="predicted"/>
<dbReference type="InterPro" id="IPR041413">
    <property type="entry name" value="MLTR_LBD"/>
</dbReference>
<gene>
    <name evidence="2" type="ORF">JK358_25370</name>
</gene>
<dbReference type="Pfam" id="PF13560">
    <property type="entry name" value="HTH_31"/>
    <property type="match status" value="1"/>
</dbReference>
<dbReference type="PANTHER" id="PTHR35010:SF2">
    <property type="entry name" value="BLL4672 PROTEIN"/>
    <property type="match status" value="1"/>
</dbReference>
<evidence type="ECO:0000313" key="2">
    <source>
        <dbReference type="EMBL" id="MBL1077736.1"/>
    </source>
</evidence>
<organism evidence="2 3">
    <name type="scientific">Nocardia acididurans</name>
    <dbReference type="NCBI Taxonomy" id="2802282"/>
    <lineage>
        <taxon>Bacteria</taxon>
        <taxon>Bacillati</taxon>
        <taxon>Actinomycetota</taxon>
        <taxon>Actinomycetes</taxon>
        <taxon>Mycobacteriales</taxon>
        <taxon>Nocardiaceae</taxon>
        <taxon>Nocardia</taxon>
    </lineage>
</organism>
<feature type="domain" description="HTH cro/C1-type" evidence="1">
    <location>
        <begin position="31"/>
        <end position="82"/>
    </location>
</feature>